<feature type="region of interest" description="Disordered" evidence="1">
    <location>
        <begin position="1"/>
        <end position="20"/>
    </location>
</feature>
<dbReference type="OrthoDB" id="4798293at2759"/>
<keyword evidence="3" id="KW-1185">Reference proteome</keyword>
<reference evidence="2" key="2">
    <citation type="submission" date="2020-11" db="EMBL/GenBank/DDBJ databases">
        <title>Whole genome sequencing of Colletotrichum sp.</title>
        <authorList>
            <person name="Li H."/>
        </authorList>
    </citation>
    <scope>NUCLEOTIDE SEQUENCE</scope>
    <source>
        <strain evidence="2">CkLH20</strain>
    </source>
</reference>
<dbReference type="AlphaFoldDB" id="A0A9P6I0B5"/>
<evidence type="ECO:0000313" key="2">
    <source>
        <dbReference type="EMBL" id="KAF9873470.1"/>
    </source>
</evidence>
<protein>
    <submittedName>
        <fullName evidence="2">Uncharacterized protein</fullName>
    </submittedName>
</protein>
<dbReference type="GeneID" id="62164718"/>
<dbReference type="EMBL" id="JAATWM020000031">
    <property type="protein sequence ID" value="KAF9873470.1"/>
    <property type="molecule type" value="Genomic_DNA"/>
</dbReference>
<proteinExistence type="predicted"/>
<dbReference type="Proteomes" id="UP000781932">
    <property type="component" value="Unassembled WGS sequence"/>
</dbReference>
<dbReference type="RefSeq" id="XP_038742931.1">
    <property type="nucleotide sequence ID" value="XM_038891644.1"/>
</dbReference>
<sequence>MPTTSSKSSEEGPSIAPSSTTETLPREIVLLILEAFVADIVENTLPIAFMVHNNYPNEETGSKFSIQVEHPAAERKQDSRWSEIQTPLHINQHTRALTQEHFFSYPMFYRSDVTQGWVCPRWDRFNFYIGDAEKMILEEERNGLYLEKHPDRGRISQLQEAIENPAPFDVQLVQGMQVLHNYPSDMFASLDCEPDVELAFSLPNLREIHIDLGATGVGKGTVKRPREPHSHDVPHRIDAAIYPELASRGYDRGEVFDICARKAQERGVRIVCLAQYPGSGYWETLELLRTPEGIRMKFVHPECICYGPNPSND</sequence>
<name>A0A9P6I0B5_9PEZI</name>
<accession>A0A9P6I0B5</accession>
<organism evidence="2 3">
    <name type="scientific">Colletotrichum karsti</name>
    <dbReference type="NCBI Taxonomy" id="1095194"/>
    <lineage>
        <taxon>Eukaryota</taxon>
        <taxon>Fungi</taxon>
        <taxon>Dikarya</taxon>
        <taxon>Ascomycota</taxon>
        <taxon>Pezizomycotina</taxon>
        <taxon>Sordariomycetes</taxon>
        <taxon>Hypocreomycetidae</taxon>
        <taxon>Glomerellales</taxon>
        <taxon>Glomerellaceae</taxon>
        <taxon>Colletotrichum</taxon>
        <taxon>Colletotrichum boninense species complex</taxon>
    </lineage>
</organism>
<evidence type="ECO:0000256" key="1">
    <source>
        <dbReference type="SAM" id="MobiDB-lite"/>
    </source>
</evidence>
<reference evidence="2" key="1">
    <citation type="submission" date="2020-03" db="EMBL/GenBank/DDBJ databases">
        <authorList>
            <person name="He L."/>
        </authorList>
    </citation>
    <scope>NUCLEOTIDE SEQUENCE</scope>
    <source>
        <strain evidence="2">CkLH20</strain>
    </source>
</reference>
<evidence type="ECO:0000313" key="3">
    <source>
        <dbReference type="Proteomes" id="UP000781932"/>
    </source>
</evidence>
<comment type="caution">
    <text evidence="2">The sequence shown here is derived from an EMBL/GenBank/DDBJ whole genome shotgun (WGS) entry which is preliminary data.</text>
</comment>
<gene>
    <name evidence="2" type="ORF">CkaCkLH20_08929</name>
</gene>